<dbReference type="Proteomes" id="UP000016933">
    <property type="component" value="Unassembled WGS sequence"/>
</dbReference>
<reference evidence="2 3" key="2">
    <citation type="journal article" date="2012" name="PLoS Pathog.">
        <title>Diverse lifestyles and strategies of plant pathogenesis encoded in the genomes of eighteen Dothideomycetes fungi.</title>
        <authorList>
            <person name="Ohm R.A."/>
            <person name="Feau N."/>
            <person name="Henrissat B."/>
            <person name="Schoch C.L."/>
            <person name="Horwitz B.A."/>
            <person name="Barry K.W."/>
            <person name="Condon B.J."/>
            <person name="Copeland A.C."/>
            <person name="Dhillon B."/>
            <person name="Glaser F."/>
            <person name="Hesse C.N."/>
            <person name="Kosti I."/>
            <person name="LaButti K."/>
            <person name="Lindquist E.A."/>
            <person name="Lucas S."/>
            <person name="Salamov A.A."/>
            <person name="Bradshaw R.E."/>
            <person name="Ciuffetti L."/>
            <person name="Hamelin R.C."/>
            <person name="Kema G.H.J."/>
            <person name="Lawrence C."/>
            <person name="Scott J.A."/>
            <person name="Spatafora J.W."/>
            <person name="Turgeon B.G."/>
            <person name="de Wit P.J.G.M."/>
            <person name="Zhong S."/>
            <person name="Goodwin S.B."/>
            <person name="Grigoriev I.V."/>
        </authorList>
    </citation>
    <scope>NUCLEOTIDE SEQUENCE [LARGE SCALE GENOMIC DNA]</scope>
    <source>
        <strain evidence="3">NZE10 / CBS 128990</strain>
    </source>
</reference>
<keyword evidence="3" id="KW-1185">Reference proteome</keyword>
<dbReference type="PANTHER" id="PTHR38790">
    <property type="entry name" value="2EXR DOMAIN-CONTAINING PROTEIN-RELATED"/>
    <property type="match status" value="1"/>
</dbReference>
<accession>N1PEQ0</accession>
<dbReference type="OMA" id="MECESGR"/>
<dbReference type="EMBL" id="KB446543">
    <property type="protein sequence ID" value="EME40837.1"/>
    <property type="molecule type" value="Genomic_DNA"/>
</dbReference>
<evidence type="ECO:0000313" key="3">
    <source>
        <dbReference type="Proteomes" id="UP000016933"/>
    </source>
</evidence>
<evidence type="ECO:0008006" key="4">
    <source>
        <dbReference type="Google" id="ProtNLM"/>
    </source>
</evidence>
<dbReference type="HOGENOM" id="CLU_799321_0_0_1"/>
<dbReference type="OrthoDB" id="5413827at2759"/>
<gene>
    <name evidence="2" type="ORF">DOTSEDRAFT_37584</name>
</gene>
<evidence type="ECO:0000256" key="1">
    <source>
        <dbReference type="SAM" id="MobiDB-lite"/>
    </source>
</evidence>
<organism evidence="2 3">
    <name type="scientific">Dothistroma septosporum (strain NZE10 / CBS 128990)</name>
    <name type="common">Red band needle blight fungus</name>
    <name type="synonym">Mycosphaerella pini</name>
    <dbReference type="NCBI Taxonomy" id="675120"/>
    <lineage>
        <taxon>Eukaryota</taxon>
        <taxon>Fungi</taxon>
        <taxon>Dikarya</taxon>
        <taxon>Ascomycota</taxon>
        <taxon>Pezizomycotina</taxon>
        <taxon>Dothideomycetes</taxon>
        <taxon>Dothideomycetidae</taxon>
        <taxon>Mycosphaerellales</taxon>
        <taxon>Mycosphaerellaceae</taxon>
        <taxon>Dothistroma</taxon>
    </lineage>
</organism>
<feature type="region of interest" description="Disordered" evidence="1">
    <location>
        <begin position="1"/>
        <end position="56"/>
    </location>
</feature>
<evidence type="ECO:0000313" key="2">
    <source>
        <dbReference type="EMBL" id="EME40837.1"/>
    </source>
</evidence>
<sequence length="347" mass="39140">MQLLKALFPSHDQGRDHRKLDTGTTVERHSTGWRWPSTPLKRRPSSEIAAESKRSSTTMSMLEIPADFALKQRRPDPTNNTSGKCHLLEIPAEIRNKIWEATFTGTTIKLAASTTMPGLLLTCKQINLEAQGACWRLSEFKSWNIMEIRDFLTRVGAKKLELIQHVTYDSASTLELSSRVRDVTGIAHSAFMAQWDLFWMEDWLRGEGWIWPPHLKLKAPFMAADGELVTCDSPWQTFGRRLGQESAFSLATGASREVGQLCLHTRSSLVQTVAAQSRFFGYEHQDWARCWSTKWCVVPGYQCGCPARVGRYGGGRHGARERLDAEFIPELSKADGLIGACNARRRD</sequence>
<proteinExistence type="predicted"/>
<name>N1PEQ0_DOTSN</name>
<reference evidence="3" key="1">
    <citation type="journal article" date="2012" name="PLoS Genet.">
        <title>The genomes of the fungal plant pathogens Cladosporium fulvum and Dothistroma septosporum reveal adaptation to different hosts and lifestyles but also signatures of common ancestry.</title>
        <authorList>
            <person name="de Wit P.J.G.M."/>
            <person name="van der Burgt A."/>
            <person name="Oekmen B."/>
            <person name="Stergiopoulos I."/>
            <person name="Abd-Elsalam K.A."/>
            <person name="Aerts A.L."/>
            <person name="Bahkali A.H."/>
            <person name="Beenen H.G."/>
            <person name="Chettri P."/>
            <person name="Cox M.P."/>
            <person name="Datema E."/>
            <person name="de Vries R.P."/>
            <person name="Dhillon B."/>
            <person name="Ganley A.R."/>
            <person name="Griffiths S.A."/>
            <person name="Guo Y."/>
            <person name="Hamelin R.C."/>
            <person name="Henrissat B."/>
            <person name="Kabir M.S."/>
            <person name="Jashni M.K."/>
            <person name="Kema G."/>
            <person name="Klaubauf S."/>
            <person name="Lapidus A."/>
            <person name="Levasseur A."/>
            <person name="Lindquist E."/>
            <person name="Mehrabi R."/>
            <person name="Ohm R.A."/>
            <person name="Owen T.J."/>
            <person name="Salamov A."/>
            <person name="Schwelm A."/>
            <person name="Schijlen E."/>
            <person name="Sun H."/>
            <person name="van den Burg H.A."/>
            <person name="van Ham R.C.H.J."/>
            <person name="Zhang S."/>
            <person name="Goodwin S.B."/>
            <person name="Grigoriev I.V."/>
            <person name="Collemare J."/>
            <person name="Bradshaw R.E."/>
        </authorList>
    </citation>
    <scope>NUCLEOTIDE SEQUENCE [LARGE SCALE GENOMIC DNA]</scope>
    <source>
        <strain evidence="3">NZE10 / CBS 128990</strain>
    </source>
</reference>
<dbReference type="AlphaFoldDB" id="N1PEQ0"/>
<protein>
    <recommendedName>
        <fullName evidence="4">F-box domain-containing protein</fullName>
    </recommendedName>
</protein>
<feature type="compositionally biased region" description="Basic and acidic residues" evidence="1">
    <location>
        <begin position="12"/>
        <end position="30"/>
    </location>
</feature>